<gene>
    <name evidence="3" type="ORF">METZ01_LOCUS242681</name>
</gene>
<feature type="domain" description="CoA carboxyltransferase N-terminal" evidence="1">
    <location>
        <begin position="1"/>
        <end position="180"/>
    </location>
</feature>
<feature type="domain" description="CoA carboxyltransferase C-terminal" evidence="2">
    <location>
        <begin position="181"/>
        <end position="441"/>
    </location>
</feature>
<organism evidence="3">
    <name type="scientific">marine metagenome</name>
    <dbReference type="NCBI Taxonomy" id="408172"/>
    <lineage>
        <taxon>unclassified sequences</taxon>
        <taxon>metagenomes</taxon>
        <taxon>ecological metagenomes</taxon>
    </lineage>
</organism>
<dbReference type="PANTHER" id="PTHR22855:SF46">
    <property type="entry name" value="METHYLCROTONOYL-COA CARBOXYLASE"/>
    <property type="match status" value="1"/>
</dbReference>
<feature type="non-terminal residue" evidence="3">
    <location>
        <position position="1"/>
    </location>
</feature>
<evidence type="ECO:0008006" key="4">
    <source>
        <dbReference type="Google" id="ProtNLM"/>
    </source>
</evidence>
<dbReference type="InterPro" id="IPR029045">
    <property type="entry name" value="ClpP/crotonase-like_dom_sf"/>
</dbReference>
<dbReference type="SUPFAM" id="SSF52096">
    <property type="entry name" value="ClpP/crotonase"/>
    <property type="match status" value="2"/>
</dbReference>
<dbReference type="InterPro" id="IPR011762">
    <property type="entry name" value="COA_CT_N"/>
</dbReference>
<proteinExistence type="predicted"/>
<reference evidence="3" key="1">
    <citation type="submission" date="2018-05" db="EMBL/GenBank/DDBJ databases">
        <authorList>
            <person name="Lanie J.A."/>
            <person name="Ng W.-L."/>
            <person name="Kazmierczak K.M."/>
            <person name="Andrzejewski T.M."/>
            <person name="Davidsen T.M."/>
            <person name="Wayne K.J."/>
            <person name="Tettelin H."/>
            <person name="Glass J.I."/>
            <person name="Rusch D."/>
            <person name="Podicherti R."/>
            <person name="Tsui H.-C.T."/>
            <person name="Winkler M.E."/>
        </authorList>
    </citation>
    <scope>NUCLEOTIDE SEQUENCE</scope>
</reference>
<dbReference type="GO" id="GO:0016874">
    <property type="term" value="F:ligase activity"/>
    <property type="evidence" value="ECO:0007669"/>
    <property type="project" value="InterPro"/>
</dbReference>
<dbReference type="PROSITE" id="PS50989">
    <property type="entry name" value="COA_CT_CTER"/>
    <property type="match status" value="1"/>
</dbReference>
<dbReference type="Pfam" id="PF01039">
    <property type="entry name" value="Carboxyl_trans"/>
    <property type="match status" value="1"/>
</dbReference>
<dbReference type="FunFam" id="3.90.226.10:FF:000021">
    <property type="entry name" value="Acetyl-CoA carboxylase carboxyltransferase subunit"/>
    <property type="match status" value="1"/>
</dbReference>
<dbReference type="InterPro" id="IPR034733">
    <property type="entry name" value="AcCoA_carboxyl_beta"/>
</dbReference>
<dbReference type="Gene3D" id="3.90.226.10">
    <property type="entry name" value="2-enoyl-CoA Hydratase, Chain A, domain 1"/>
    <property type="match status" value="2"/>
</dbReference>
<evidence type="ECO:0000313" key="3">
    <source>
        <dbReference type="EMBL" id="SVB89827.1"/>
    </source>
</evidence>
<dbReference type="InterPro" id="IPR011763">
    <property type="entry name" value="COA_CT_C"/>
</dbReference>
<dbReference type="EMBL" id="UINC01062834">
    <property type="protein sequence ID" value="SVB89827.1"/>
    <property type="molecule type" value="Genomic_DNA"/>
</dbReference>
<dbReference type="AlphaFoldDB" id="A0A382HSB2"/>
<evidence type="ECO:0000259" key="1">
    <source>
        <dbReference type="PROSITE" id="PS50980"/>
    </source>
</evidence>
<sequence>VVSGVRCVVIVDDSGILAGALHTHGVDRMNRAFDLALENKLPAIHLVQSAGADLLDYVPATWVRAGGMFYKQAKLSASGCPVISVVHGSSTAGGAYMPGMSGYVVMVRNQAMAFLAGPPLVRAATGEVAAAEELGGTNMHASISGLTEYVAEDDPQALSICRDIVARLNWQKRLTPTKEGTWDEPAYDIDELCGIVPTEYQRPYDVREVIARLVDGSDFLEFKAEYDTQTICGQANIMGWPCGLIGNNGPITPNGATKAAQFMQLCDQSNTPLIYLMNTTGFIVGREAEEGGMIKHGAKMIQAVSNVSVPRLTLMIGASFGAGAYAMSGWSYEPRFLLGWPNISAGVMGAKQAALVMRIVHEAKAKRQGDPPNQAELDTLEEKVIELYSASESAYYYTARMWTDGLIDPRDSRQALGLLLTICDEAAQRTLNPNSFGVARL</sequence>
<name>A0A382HSB2_9ZZZZ</name>
<dbReference type="PANTHER" id="PTHR22855">
    <property type="entry name" value="ACETYL, PROPIONYL, PYRUVATE, AND GLUTACONYL CARBOXYLASE-RELATED"/>
    <property type="match status" value="1"/>
</dbReference>
<accession>A0A382HSB2</accession>
<dbReference type="InterPro" id="IPR045190">
    <property type="entry name" value="MCCB/AccD1-like"/>
</dbReference>
<protein>
    <recommendedName>
        <fullName evidence="4">CoA carboxyltransferase C-terminal domain-containing protein</fullName>
    </recommendedName>
</protein>
<evidence type="ECO:0000259" key="2">
    <source>
        <dbReference type="PROSITE" id="PS50989"/>
    </source>
</evidence>
<dbReference type="PROSITE" id="PS50980">
    <property type="entry name" value="COA_CT_NTER"/>
    <property type="match status" value="1"/>
</dbReference>